<dbReference type="PANTHER" id="PTHR24302">
    <property type="entry name" value="CYTOCHROME P450 FAMILY 3"/>
    <property type="match status" value="1"/>
</dbReference>
<dbReference type="Proteomes" id="UP001432027">
    <property type="component" value="Unassembled WGS sequence"/>
</dbReference>
<evidence type="ECO:0000256" key="4">
    <source>
        <dbReference type="ARBA" id="ARBA00023002"/>
    </source>
</evidence>
<proteinExistence type="inferred from homology"/>
<keyword evidence="5" id="KW-0408">Iron</keyword>
<evidence type="ECO:0000313" key="8">
    <source>
        <dbReference type="Proteomes" id="UP001432027"/>
    </source>
</evidence>
<dbReference type="GO" id="GO:0008395">
    <property type="term" value="F:steroid hydroxylase activity"/>
    <property type="evidence" value="ECO:0007669"/>
    <property type="project" value="TreeGrafter"/>
</dbReference>
<protein>
    <recommendedName>
        <fullName evidence="9">Cytochrome P450</fullName>
    </recommendedName>
</protein>
<comment type="caution">
    <text evidence="7">The sequence shown here is derived from an EMBL/GenBank/DDBJ whole genome shotgun (WGS) entry which is preliminary data.</text>
</comment>
<gene>
    <name evidence="7" type="ORF">PENTCL1PPCAC_16140</name>
</gene>
<dbReference type="AlphaFoldDB" id="A0AAV5TI07"/>
<keyword evidence="3" id="KW-0479">Metal-binding</keyword>
<organism evidence="7 8">
    <name type="scientific">Pristionchus entomophagus</name>
    <dbReference type="NCBI Taxonomy" id="358040"/>
    <lineage>
        <taxon>Eukaryota</taxon>
        <taxon>Metazoa</taxon>
        <taxon>Ecdysozoa</taxon>
        <taxon>Nematoda</taxon>
        <taxon>Chromadorea</taxon>
        <taxon>Rhabditida</taxon>
        <taxon>Rhabditina</taxon>
        <taxon>Diplogasteromorpha</taxon>
        <taxon>Diplogasteroidea</taxon>
        <taxon>Neodiplogasteridae</taxon>
        <taxon>Pristionchus</taxon>
    </lineage>
</organism>
<dbReference type="InterPro" id="IPR050705">
    <property type="entry name" value="Cytochrome_P450_3A"/>
</dbReference>
<evidence type="ECO:0000256" key="6">
    <source>
        <dbReference type="ARBA" id="ARBA00023033"/>
    </source>
</evidence>
<keyword evidence="8" id="KW-1185">Reference proteome</keyword>
<keyword evidence="4" id="KW-0560">Oxidoreductase</keyword>
<keyword evidence="2" id="KW-0349">Heme</keyword>
<dbReference type="InterPro" id="IPR036396">
    <property type="entry name" value="Cyt_P450_sf"/>
</dbReference>
<comment type="similarity">
    <text evidence="1">Belongs to the cytochrome P450 family.</text>
</comment>
<dbReference type="Pfam" id="PF00067">
    <property type="entry name" value="p450"/>
    <property type="match status" value="1"/>
</dbReference>
<evidence type="ECO:0000256" key="2">
    <source>
        <dbReference type="ARBA" id="ARBA00022617"/>
    </source>
</evidence>
<dbReference type="InterPro" id="IPR001128">
    <property type="entry name" value="Cyt_P450"/>
</dbReference>
<dbReference type="GO" id="GO:0020037">
    <property type="term" value="F:heme binding"/>
    <property type="evidence" value="ECO:0007669"/>
    <property type="project" value="InterPro"/>
</dbReference>
<evidence type="ECO:0000256" key="1">
    <source>
        <dbReference type="ARBA" id="ARBA00010617"/>
    </source>
</evidence>
<feature type="non-terminal residue" evidence="7">
    <location>
        <position position="1"/>
    </location>
</feature>
<dbReference type="SUPFAM" id="SSF48264">
    <property type="entry name" value="Cytochrome P450"/>
    <property type="match status" value="1"/>
</dbReference>
<dbReference type="PANTHER" id="PTHR24302:SF15">
    <property type="entry name" value="FATTY-ACID PEROXYGENASE"/>
    <property type="match status" value="1"/>
</dbReference>
<evidence type="ECO:0000256" key="5">
    <source>
        <dbReference type="ARBA" id="ARBA00023004"/>
    </source>
</evidence>
<dbReference type="Gene3D" id="1.10.630.10">
    <property type="entry name" value="Cytochrome P450"/>
    <property type="match status" value="1"/>
</dbReference>
<feature type="non-terminal residue" evidence="7">
    <location>
        <position position="157"/>
    </location>
</feature>
<evidence type="ECO:0000256" key="3">
    <source>
        <dbReference type="ARBA" id="ARBA00022723"/>
    </source>
</evidence>
<accession>A0AAV5TI07</accession>
<reference evidence="7" key="1">
    <citation type="submission" date="2023-10" db="EMBL/GenBank/DDBJ databases">
        <title>Genome assembly of Pristionchus species.</title>
        <authorList>
            <person name="Yoshida K."/>
            <person name="Sommer R.J."/>
        </authorList>
    </citation>
    <scope>NUCLEOTIDE SEQUENCE</scope>
    <source>
        <strain evidence="7">RS0144</strain>
    </source>
</reference>
<keyword evidence="6" id="KW-0503">Monooxygenase</keyword>
<dbReference type="EMBL" id="BTSX01000004">
    <property type="protein sequence ID" value="GMS93965.1"/>
    <property type="molecule type" value="Genomic_DNA"/>
</dbReference>
<name>A0AAV5TI07_9BILA</name>
<evidence type="ECO:0008006" key="9">
    <source>
        <dbReference type="Google" id="ProtNLM"/>
    </source>
</evidence>
<dbReference type="GO" id="GO:0005506">
    <property type="term" value="F:iron ion binding"/>
    <property type="evidence" value="ECO:0007669"/>
    <property type="project" value="InterPro"/>
</dbReference>
<dbReference type="GO" id="GO:0016705">
    <property type="term" value="F:oxidoreductase activity, acting on paired donors, with incorporation or reduction of molecular oxygen"/>
    <property type="evidence" value="ECO:0007669"/>
    <property type="project" value="InterPro"/>
</dbReference>
<sequence>IIIFRHWDDKRNYWSRRGIVGPQAQIGIGNLTTLQDANRPRSIVFRDWTKQYGKVYGIHEGYRKILVVSDLEMMNEMLVKKFDHFTARIPFPTQDEEETARTSLVDSRGVHWKRLRALGSHAFTNKALKHISRTVETTCLQMIMELKKQDGVVNMLE</sequence>
<evidence type="ECO:0000313" key="7">
    <source>
        <dbReference type="EMBL" id="GMS93965.1"/>
    </source>
</evidence>